<dbReference type="AlphaFoldDB" id="A0AAV7DRS9"/>
<evidence type="ECO:0000313" key="3">
    <source>
        <dbReference type="EMBL" id="KAG9439267.1"/>
    </source>
</evidence>
<keyword evidence="4" id="KW-1185">Reference proteome</keyword>
<comment type="caution">
    <text evidence="3">The sequence shown here is derived from an EMBL/GenBank/DDBJ whole genome shotgun (WGS) entry which is preliminary data.</text>
</comment>
<dbReference type="InterPro" id="IPR035940">
    <property type="entry name" value="CAP_sf"/>
</dbReference>
<sequence>MGSSNLVLSFIFAVGLAMEQITSASQQESLYWLDAHNAARRMAGTPMMKWNTTLVDYSGSYLNQTTKDCKFMASKGPYGENSMIVEKASTTPTEIVAVWMKEKEYYDSSKSICIKPCYHYTQVQFECIS</sequence>
<proteinExistence type="predicted"/>
<dbReference type="Pfam" id="PF00188">
    <property type="entry name" value="CAP"/>
    <property type="match status" value="1"/>
</dbReference>
<dbReference type="SUPFAM" id="SSF55797">
    <property type="entry name" value="PR-1-like"/>
    <property type="match status" value="1"/>
</dbReference>
<dbReference type="Proteomes" id="UP000825729">
    <property type="component" value="Unassembled WGS sequence"/>
</dbReference>
<evidence type="ECO:0000259" key="2">
    <source>
        <dbReference type="SMART" id="SM00198"/>
    </source>
</evidence>
<dbReference type="InterPro" id="IPR001283">
    <property type="entry name" value="CRISP-related"/>
</dbReference>
<evidence type="ECO:0000256" key="1">
    <source>
        <dbReference type="SAM" id="SignalP"/>
    </source>
</evidence>
<feature type="domain" description="SCP" evidence="2">
    <location>
        <begin position="27"/>
        <end position="129"/>
    </location>
</feature>
<organism evidence="3 4">
    <name type="scientific">Aristolochia fimbriata</name>
    <name type="common">White veined hardy Dutchman's pipe vine</name>
    <dbReference type="NCBI Taxonomy" id="158543"/>
    <lineage>
        <taxon>Eukaryota</taxon>
        <taxon>Viridiplantae</taxon>
        <taxon>Streptophyta</taxon>
        <taxon>Embryophyta</taxon>
        <taxon>Tracheophyta</taxon>
        <taxon>Spermatophyta</taxon>
        <taxon>Magnoliopsida</taxon>
        <taxon>Magnoliidae</taxon>
        <taxon>Piperales</taxon>
        <taxon>Aristolochiaceae</taxon>
        <taxon>Aristolochia</taxon>
    </lineage>
</organism>
<feature type="signal peptide" evidence="1">
    <location>
        <begin position="1"/>
        <end position="24"/>
    </location>
</feature>
<protein>
    <recommendedName>
        <fullName evidence="2">SCP domain-containing protein</fullName>
    </recommendedName>
</protein>
<feature type="chain" id="PRO_5043944563" description="SCP domain-containing protein" evidence="1">
    <location>
        <begin position="25"/>
        <end position="129"/>
    </location>
</feature>
<dbReference type="InterPro" id="IPR014044">
    <property type="entry name" value="CAP_dom"/>
</dbReference>
<keyword evidence="1" id="KW-0732">Signal</keyword>
<accession>A0AAV7DRS9</accession>
<reference evidence="3 4" key="1">
    <citation type="submission" date="2021-07" db="EMBL/GenBank/DDBJ databases">
        <title>The Aristolochia fimbriata genome: insights into angiosperm evolution, floral development and chemical biosynthesis.</title>
        <authorList>
            <person name="Jiao Y."/>
        </authorList>
    </citation>
    <scope>NUCLEOTIDE SEQUENCE [LARGE SCALE GENOMIC DNA]</scope>
    <source>
        <strain evidence="3">IBCAS-2021</strain>
        <tissue evidence="3">Leaf</tissue>
    </source>
</reference>
<dbReference type="SMART" id="SM00198">
    <property type="entry name" value="SCP"/>
    <property type="match status" value="1"/>
</dbReference>
<gene>
    <name evidence="3" type="ORF">H6P81_019432</name>
</gene>
<evidence type="ECO:0000313" key="4">
    <source>
        <dbReference type="Proteomes" id="UP000825729"/>
    </source>
</evidence>
<dbReference type="PANTHER" id="PTHR10334">
    <property type="entry name" value="CYSTEINE-RICH SECRETORY PROTEIN-RELATED"/>
    <property type="match status" value="1"/>
</dbReference>
<name>A0AAV7DRS9_ARIFI</name>
<dbReference type="EMBL" id="JAINDJ010000008">
    <property type="protein sequence ID" value="KAG9439267.1"/>
    <property type="molecule type" value="Genomic_DNA"/>
</dbReference>
<dbReference type="Gene3D" id="3.40.33.10">
    <property type="entry name" value="CAP"/>
    <property type="match status" value="1"/>
</dbReference>